<dbReference type="PANTHER" id="PTHR43161">
    <property type="entry name" value="SORBITOL DEHYDROGENASE"/>
    <property type="match status" value="1"/>
</dbReference>
<dbReference type="CDD" id="cd05285">
    <property type="entry name" value="sorbitol_DH"/>
    <property type="match status" value="1"/>
</dbReference>
<dbReference type="InterPro" id="IPR013149">
    <property type="entry name" value="ADH-like_C"/>
</dbReference>
<keyword evidence="11" id="KW-1185">Reference proteome</keyword>
<feature type="domain" description="Alcohol dehydrogenase-like C-terminal" evidence="8">
    <location>
        <begin position="348"/>
        <end position="425"/>
    </location>
</feature>
<dbReference type="InterPro" id="IPR036291">
    <property type="entry name" value="NAD(P)-bd_dom_sf"/>
</dbReference>
<dbReference type="SUPFAM" id="SSF51735">
    <property type="entry name" value="NAD(P)-binding Rossmann-fold domains"/>
    <property type="match status" value="1"/>
</dbReference>
<evidence type="ECO:0000256" key="4">
    <source>
        <dbReference type="ARBA" id="ARBA00022833"/>
    </source>
</evidence>
<dbReference type="OMA" id="CHNWESD"/>
<protein>
    <submittedName>
        <fullName evidence="10">Xylitol dehydrogenase, putative</fullName>
    </submittedName>
</protein>
<dbReference type="VEuPathDB" id="FungiDB:CNC06670"/>
<dbReference type="SUPFAM" id="SSF50129">
    <property type="entry name" value="GroES-like"/>
    <property type="match status" value="1"/>
</dbReference>
<dbReference type="PANTHER" id="PTHR43161:SF9">
    <property type="entry name" value="SORBITOL DEHYDROGENASE"/>
    <property type="match status" value="1"/>
</dbReference>
<keyword evidence="5" id="KW-0560">Oxidoreductase</keyword>
<dbReference type="RefSeq" id="XP_569917.1">
    <property type="nucleotide sequence ID" value="XM_569917.2"/>
</dbReference>
<evidence type="ECO:0000256" key="1">
    <source>
        <dbReference type="ARBA" id="ARBA00001947"/>
    </source>
</evidence>
<feature type="region of interest" description="Disordered" evidence="7">
    <location>
        <begin position="278"/>
        <end position="297"/>
    </location>
</feature>
<organism evidence="10 11">
    <name type="scientific">Cryptococcus deneoformans (strain JEC21 / ATCC MYA-565)</name>
    <name type="common">Cryptococcus neoformans var. neoformans serotype D</name>
    <dbReference type="NCBI Taxonomy" id="214684"/>
    <lineage>
        <taxon>Eukaryota</taxon>
        <taxon>Fungi</taxon>
        <taxon>Dikarya</taxon>
        <taxon>Basidiomycota</taxon>
        <taxon>Agaricomycotina</taxon>
        <taxon>Tremellomycetes</taxon>
        <taxon>Tremellales</taxon>
        <taxon>Cryptococcaceae</taxon>
        <taxon>Cryptococcus</taxon>
        <taxon>Cryptococcus neoformans species complex</taxon>
    </lineage>
</organism>
<dbReference type="Pfam" id="PF08240">
    <property type="entry name" value="ADH_N"/>
    <property type="match status" value="1"/>
</dbReference>
<comment type="cofactor">
    <cofactor evidence="1 6">
        <name>Zn(2+)</name>
        <dbReference type="ChEBI" id="CHEBI:29105"/>
    </cofactor>
</comment>
<dbReference type="GO" id="GO:0008270">
    <property type="term" value="F:zinc ion binding"/>
    <property type="evidence" value="ECO:0007669"/>
    <property type="project" value="InterPro"/>
</dbReference>
<accession>Q55WT7</accession>
<evidence type="ECO:0000256" key="6">
    <source>
        <dbReference type="RuleBase" id="RU361277"/>
    </source>
</evidence>
<accession>Q5KJG0</accession>
<dbReference type="PROSITE" id="PS00059">
    <property type="entry name" value="ADH_ZINC"/>
    <property type="match status" value="1"/>
</dbReference>
<dbReference type="HOGENOM" id="CLU_026673_11_5_1"/>
<dbReference type="InterPro" id="IPR013154">
    <property type="entry name" value="ADH-like_N"/>
</dbReference>
<evidence type="ECO:0000256" key="2">
    <source>
        <dbReference type="ARBA" id="ARBA00008072"/>
    </source>
</evidence>
<dbReference type="GO" id="GO:0003939">
    <property type="term" value="F:L-iditol 2-dehydrogenase (NAD+) activity"/>
    <property type="evidence" value="ECO:0000318"/>
    <property type="project" value="GO_Central"/>
</dbReference>
<reference evidence="10 11" key="1">
    <citation type="journal article" date="2005" name="Science">
        <title>The genome of the basidiomycetous yeast and human pathogen Cryptococcus neoformans.</title>
        <authorList>
            <person name="Loftus B.J."/>
            <person name="Fung E."/>
            <person name="Roncaglia P."/>
            <person name="Rowley D."/>
            <person name="Amedeo P."/>
            <person name="Bruno D."/>
            <person name="Vamathevan J."/>
            <person name="Miranda M."/>
            <person name="Anderson I.J."/>
            <person name="Fraser J.A."/>
            <person name="Allen J.E."/>
            <person name="Bosdet I.E."/>
            <person name="Brent M.R."/>
            <person name="Chiu R."/>
            <person name="Doering T.L."/>
            <person name="Donlin M.J."/>
            <person name="D'Souza C.A."/>
            <person name="Fox D.S."/>
            <person name="Grinberg V."/>
            <person name="Fu J."/>
            <person name="Fukushima M."/>
            <person name="Haas B.J."/>
            <person name="Huang J.C."/>
            <person name="Janbon G."/>
            <person name="Jones S.J."/>
            <person name="Koo H.L."/>
            <person name="Krzywinski M.I."/>
            <person name="Kwon-Chung J.K."/>
            <person name="Lengeler K.B."/>
            <person name="Maiti R."/>
            <person name="Marra M.A."/>
            <person name="Marra R.E."/>
            <person name="Mathewson C.A."/>
            <person name="Mitchell T.G."/>
            <person name="Pertea M."/>
            <person name="Riggs F.R."/>
            <person name="Salzberg S.L."/>
            <person name="Schein J.E."/>
            <person name="Shvartsbeyn A."/>
            <person name="Shin H."/>
            <person name="Shumway M."/>
            <person name="Specht C.A."/>
            <person name="Suh B.B."/>
            <person name="Tenney A."/>
            <person name="Utterback T.R."/>
            <person name="Wickes B.L."/>
            <person name="Wortman J.R."/>
            <person name="Wye N.H."/>
            <person name="Kronstad J.W."/>
            <person name="Lodge J.K."/>
            <person name="Heitman J."/>
            <person name="Davis R.W."/>
            <person name="Fraser C.M."/>
            <person name="Hyman R.W."/>
        </authorList>
    </citation>
    <scope>NUCLEOTIDE SEQUENCE [LARGE SCALE GENOMIC DNA]</scope>
    <source>
        <strain evidence="11">JEC21 / ATCC MYA-565</strain>
    </source>
</reference>
<dbReference type="KEGG" id="cne:CNC06670"/>
<dbReference type="GO" id="GO:0006062">
    <property type="term" value="P:sorbitol catabolic process"/>
    <property type="evidence" value="ECO:0000318"/>
    <property type="project" value="GO_Central"/>
</dbReference>
<evidence type="ECO:0000313" key="11">
    <source>
        <dbReference type="Proteomes" id="UP000002149"/>
    </source>
</evidence>
<dbReference type="OrthoDB" id="1879366at2759"/>
<dbReference type="InterPro" id="IPR002328">
    <property type="entry name" value="ADH_Zn_CS"/>
</dbReference>
<evidence type="ECO:0000259" key="8">
    <source>
        <dbReference type="Pfam" id="PF00107"/>
    </source>
</evidence>
<dbReference type="Gene3D" id="3.90.180.10">
    <property type="entry name" value="Medium-chain alcohol dehydrogenases, catalytic domain"/>
    <property type="match status" value="2"/>
</dbReference>
<name>Q5KJG0_CRYD1</name>
<dbReference type="GeneID" id="3256238"/>
<proteinExistence type="inferred from homology"/>
<dbReference type="InterPro" id="IPR011032">
    <property type="entry name" value="GroES-like_sf"/>
</dbReference>
<evidence type="ECO:0000259" key="9">
    <source>
        <dbReference type="Pfam" id="PF08240"/>
    </source>
</evidence>
<comment type="similarity">
    <text evidence="2 6">Belongs to the zinc-containing alcohol dehydrogenase family.</text>
</comment>
<keyword evidence="3 6" id="KW-0479">Metal-binding</keyword>
<dbReference type="Proteomes" id="UP000002149">
    <property type="component" value="Chromosome 3"/>
</dbReference>
<sequence>MAEFHFLNKTQPPQVTKLNLPDNTSCILLKKRNIVVKPRPMPILQPDGVLVKVVATDKLIHCEEYDKTAGKLTCLLILSRICGSDLHNYLAGGVGGRPVTEPIVMGHESSGEVIAVGDLVKTHKVGDRVAIEPGLPCRRCINCKEGKVNICLNMHYCGAPGSVGSLSRYFALPADMAPHIPDHLSWEEAGCIQPLAVGIQVGKRVDLRPHKTVAIFGCGPIGLISAAVAHAYSARKIIAFDNNPQRVEFAKKYISPLTGKPIIDHVFLVKDLPTSSLKGSHANGDHANGNGSMANGDTETLAHALGEDGSGAGMGDGEILDEDHEETIGDKKWEWAKKIVAGFVQEAGLTAEEGVDRVVEATGAEDCMLMGIAIAKQGGNYLAVGLGHIQTNCFPTLAVTNKEINVMGITRYTASCFPSALDLLSRGVVDVKQLITKTFPLTQSTEAFEAVAAGQDMKVVIKNQEGFDN</sequence>
<keyword evidence="4 6" id="KW-0862">Zinc</keyword>
<evidence type="ECO:0000256" key="7">
    <source>
        <dbReference type="SAM" id="MobiDB-lite"/>
    </source>
</evidence>
<dbReference type="EMBL" id="AE017343">
    <property type="protein sequence ID" value="AAW42610.1"/>
    <property type="molecule type" value="Genomic_DNA"/>
</dbReference>
<gene>
    <name evidence="10" type="ordered locus">CNC06670</name>
</gene>
<feature type="domain" description="Alcohol dehydrogenase-like N-terminal" evidence="9">
    <location>
        <begin position="80"/>
        <end position="182"/>
    </location>
</feature>
<dbReference type="AlphaFoldDB" id="Q5KJG0"/>
<evidence type="ECO:0000313" key="10">
    <source>
        <dbReference type="EMBL" id="AAW42610.1"/>
    </source>
</evidence>
<dbReference type="Pfam" id="PF00107">
    <property type="entry name" value="ADH_zinc_N"/>
    <property type="match status" value="1"/>
</dbReference>
<dbReference type="InterPro" id="IPR045306">
    <property type="entry name" value="SDH-like"/>
</dbReference>
<evidence type="ECO:0000256" key="5">
    <source>
        <dbReference type="ARBA" id="ARBA00023002"/>
    </source>
</evidence>
<dbReference type="InParanoid" id="Q5KJG0"/>
<dbReference type="PaxDb" id="214684-Q5KJG0"/>
<dbReference type="Gene3D" id="3.40.50.720">
    <property type="entry name" value="NAD(P)-binding Rossmann-like Domain"/>
    <property type="match status" value="2"/>
</dbReference>
<dbReference type="STRING" id="214684.Q5KJG0"/>
<dbReference type="eggNOG" id="KOG0024">
    <property type="taxonomic scope" value="Eukaryota"/>
</dbReference>
<evidence type="ECO:0000256" key="3">
    <source>
        <dbReference type="ARBA" id="ARBA00022723"/>
    </source>
</evidence>